<feature type="compositionally biased region" description="Acidic residues" evidence="1">
    <location>
        <begin position="13"/>
        <end position="23"/>
    </location>
</feature>
<accession>A0AAV3NKR7</accession>
<dbReference type="InterPro" id="IPR003034">
    <property type="entry name" value="SAP_dom"/>
</dbReference>
<organism evidence="3 4">
    <name type="scientific">Lithospermum erythrorhizon</name>
    <name type="common">Purple gromwell</name>
    <name type="synonym">Lithospermum officinale var. erythrorhizon</name>
    <dbReference type="NCBI Taxonomy" id="34254"/>
    <lineage>
        <taxon>Eukaryota</taxon>
        <taxon>Viridiplantae</taxon>
        <taxon>Streptophyta</taxon>
        <taxon>Embryophyta</taxon>
        <taxon>Tracheophyta</taxon>
        <taxon>Spermatophyta</taxon>
        <taxon>Magnoliopsida</taxon>
        <taxon>eudicotyledons</taxon>
        <taxon>Gunneridae</taxon>
        <taxon>Pentapetalae</taxon>
        <taxon>asterids</taxon>
        <taxon>lamiids</taxon>
        <taxon>Boraginales</taxon>
        <taxon>Boraginaceae</taxon>
        <taxon>Boraginoideae</taxon>
        <taxon>Lithospermeae</taxon>
        <taxon>Lithospermum</taxon>
    </lineage>
</organism>
<dbReference type="PANTHER" id="PTHR35323:SF5">
    <property type="entry name" value="ZINC FINGER CCCH DOMAIN-CONTAINING PROTEIN 62"/>
    <property type="match status" value="1"/>
</dbReference>
<dbReference type="Gene3D" id="1.10.720.30">
    <property type="entry name" value="SAP domain"/>
    <property type="match status" value="1"/>
</dbReference>
<dbReference type="SUPFAM" id="SSF68906">
    <property type="entry name" value="SAP domain"/>
    <property type="match status" value="1"/>
</dbReference>
<evidence type="ECO:0000313" key="3">
    <source>
        <dbReference type="EMBL" id="GAA0139964.1"/>
    </source>
</evidence>
<dbReference type="PROSITE" id="PS50800">
    <property type="entry name" value="SAP"/>
    <property type="match status" value="1"/>
</dbReference>
<name>A0AAV3NKR7_LITER</name>
<gene>
    <name evidence="3" type="ORF">LIER_01400</name>
</gene>
<feature type="domain" description="SAP" evidence="2">
    <location>
        <begin position="93"/>
        <end position="127"/>
    </location>
</feature>
<sequence length="456" mass="52206">MSEFEQQIYSTESEVDDDSDEDPTFNVLQLTTSTFSKLSINKKSNHYSATKDDDDDADDIEGEEEVELVVPKLDEKDQKSYEAVQKLIGEGKLDKLKLDQCKIYLKKHGLRMAGNKDTLIQRIKEHISILDGGGERKYPASSFVLNCKGDACMGDIVMFEQNVYEMFNIASRSASGPPCGKRTVAGRIIRESYGAAKQQHTFTIEVLWSKGEKPFLPLHPLLIKGRNLYRITTMRQKWEDEGERRRILSDKHARGAVARSNRDARVMLKSKRAPNGKSKHENNKRGPTLQHPASQEQHEFKNQQKQNNFHVNDKTGPIMQHSLHVQLQQQRCHENKNLQNNHFHGNYKRGPNNAYQPKENRFHGNRYFPANGQRMNHHHHHHQTRHPFTNVDMEYSRMIPYGGRMHPSNYMGESSRIPYTQYGPPMHPLAATDTGSSMAPAESVTGRGGTYNTGRR</sequence>
<protein>
    <recommendedName>
        <fullName evidence="2">SAP domain-containing protein</fullName>
    </recommendedName>
</protein>
<dbReference type="EMBL" id="BAABME010000135">
    <property type="protein sequence ID" value="GAA0139964.1"/>
    <property type="molecule type" value="Genomic_DNA"/>
</dbReference>
<evidence type="ECO:0000313" key="4">
    <source>
        <dbReference type="Proteomes" id="UP001454036"/>
    </source>
</evidence>
<dbReference type="PANTHER" id="PTHR35323">
    <property type="entry name" value="SAP DOMAIN-CONTAINING PROTEIN"/>
    <property type="match status" value="1"/>
</dbReference>
<dbReference type="Proteomes" id="UP001454036">
    <property type="component" value="Unassembled WGS sequence"/>
</dbReference>
<proteinExistence type="predicted"/>
<dbReference type="Pfam" id="PF24766">
    <property type="entry name" value="DUF7699"/>
    <property type="match status" value="1"/>
</dbReference>
<keyword evidence="4" id="KW-1185">Reference proteome</keyword>
<dbReference type="AlphaFoldDB" id="A0AAV3NKR7"/>
<dbReference type="Pfam" id="PF02037">
    <property type="entry name" value="SAP"/>
    <property type="match status" value="1"/>
</dbReference>
<evidence type="ECO:0000259" key="2">
    <source>
        <dbReference type="PROSITE" id="PS50800"/>
    </source>
</evidence>
<feature type="region of interest" description="Disordered" evidence="1">
    <location>
        <begin position="1"/>
        <end position="24"/>
    </location>
</feature>
<dbReference type="SMART" id="SM00513">
    <property type="entry name" value="SAP"/>
    <property type="match status" value="1"/>
</dbReference>
<dbReference type="InterPro" id="IPR036361">
    <property type="entry name" value="SAP_dom_sf"/>
</dbReference>
<feature type="region of interest" description="Disordered" evidence="1">
    <location>
        <begin position="433"/>
        <end position="456"/>
    </location>
</feature>
<feature type="region of interest" description="Disordered" evidence="1">
    <location>
        <begin position="252"/>
        <end position="303"/>
    </location>
</feature>
<dbReference type="InterPro" id="IPR056116">
    <property type="entry name" value="DUF7699"/>
</dbReference>
<feature type="compositionally biased region" description="Gly residues" evidence="1">
    <location>
        <begin position="446"/>
        <end position="456"/>
    </location>
</feature>
<evidence type="ECO:0000256" key="1">
    <source>
        <dbReference type="SAM" id="MobiDB-lite"/>
    </source>
</evidence>
<comment type="caution">
    <text evidence="3">The sequence shown here is derived from an EMBL/GenBank/DDBJ whole genome shotgun (WGS) entry which is preliminary data.</text>
</comment>
<reference evidence="3 4" key="1">
    <citation type="submission" date="2024-01" db="EMBL/GenBank/DDBJ databases">
        <title>The complete chloroplast genome sequence of Lithospermum erythrorhizon: insights into the phylogenetic relationship among Boraginaceae species and the maternal lineages of purple gromwells.</title>
        <authorList>
            <person name="Okada T."/>
            <person name="Watanabe K."/>
        </authorList>
    </citation>
    <scope>NUCLEOTIDE SEQUENCE [LARGE SCALE GENOMIC DNA]</scope>
</reference>